<dbReference type="PANTHER" id="PTHR18976:SF28">
    <property type="entry name" value="APOLIPOPROTEIN A-IV-RELATED"/>
    <property type="match status" value="1"/>
</dbReference>
<dbReference type="OrthoDB" id="8721577at2759"/>
<accession>A0A6P8VGB7</accession>
<dbReference type="InterPro" id="IPR050163">
    <property type="entry name" value="Apolipoprotein_A1/A4/E"/>
</dbReference>
<reference evidence="5" key="1">
    <citation type="submission" date="2025-08" db="UniProtKB">
        <authorList>
            <consortium name="RefSeq"/>
        </authorList>
    </citation>
    <scope>IDENTIFICATION</scope>
</reference>
<dbReference type="GO" id="GO:0060228">
    <property type="term" value="F:phosphatidylcholine-sterol O-acyltransferase activator activity"/>
    <property type="evidence" value="ECO:0007669"/>
    <property type="project" value="TreeGrafter"/>
</dbReference>
<evidence type="ECO:0000256" key="3">
    <source>
        <dbReference type="ARBA" id="ARBA00022525"/>
    </source>
</evidence>
<dbReference type="PANTHER" id="PTHR18976">
    <property type="entry name" value="APOLIPOPROTEIN"/>
    <property type="match status" value="1"/>
</dbReference>
<dbReference type="AlphaFoldDB" id="A0A6P8VGB7"/>
<dbReference type="InterPro" id="IPR000074">
    <property type="entry name" value="ApoA_E"/>
</dbReference>
<dbReference type="Proteomes" id="UP000515161">
    <property type="component" value="Unplaced"/>
</dbReference>
<keyword evidence="3" id="KW-0964">Secreted</keyword>
<comment type="similarity">
    <text evidence="2">Belongs to the apolipoprotein A1/A4/E family.</text>
</comment>
<protein>
    <submittedName>
        <fullName evidence="5">Apolipoprotein A-IV-like isoform X1</fullName>
    </submittedName>
</protein>
<sequence length="341" mass="38448">MSLNKDIRAMKVLVVLVLAVFTGCNANILYADAPKPQIELLTEAFWDYVAKVTETADETLQMINKSPFFQGVIARLDQTKYVAAHSALTMHEQLPPATKDMIHNVITEAEELKGHVERELAAAQDVLKPYTDKMKVQIQQRVKLLKQELAPYAESLDTEAMRAALEQKSEELKQSVKDLHAQLGPYTDDLKLKVGANQVQEMAPPKPQIELLTEAFWDYIAKAKETAEDTLLMISKSPFVQGVNARLVNGLKAAFYFAFEVQDQAYNFSEAVHAQLPPAAKDMIQKVSRGTWRVETELAFALKQYTDDIQDMAAPYVEDLRVKLDPYAQDLRARLTSLYRA</sequence>
<dbReference type="SUPFAM" id="SSF58113">
    <property type="entry name" value="Apolipoprotein A-I"/>
    <property type="match status" value="1"/>
</dbReference>
<dbReference type="GO" id="GO:0034361">
    <property type="term" value="C:very-low-density lipoprotein particle"/>
    <property type="evidence" value="ECO:0007669"/>
    <property type="project" value="TreeGrafter"/>
</dbReference>
<dbReference type="Pfam" id="PF01442">
    <property type="entry name" value="Apolipoprotein"/>
    <property type="match status" value="1"/>
</dbReference>
<dbReference type="PROSITE" id="PS51257">
    <property type="entry name" value="PROKAR_LIPOPROTEIN"/>
    <property type="match status" value="1"/>
</dbReference>
<keyword evidence="4" id="KW-1185">Reference proteome</keyword>
<dbReference type="GO" id="GO:0034364">
    <property type="term" value="C:high-density lipoprotein particle"/>
    <property type="evidence" value="ECO:0007669"/>
    <property type="project" value="TreeGrafter"/>
</dbReference>
<dbReference type="RefSeq" id="XP_034089391.1">
    <property type="nucleotide sequence ID" value="XM_034233500.1"/>
</dbReference>
<evidence type="ECO:0000313" key="4">
    <source>
        <dbReference type="Proteomes" id="UP000515161"/>
    </source>
</evidence>
<dbReference type="InParanoid" id="A0A6P8VGB7"/>
<gene>
    <name evidence="5" type="primary">LOC117557601</name>
</gene>
<dbReference type="GO" id="GO:0033344">
    <property type="term" value="P:cholesterol efflux"/>
    <property type="evidence" value="ECO:0007669"/>
    <property type="project" value="TreeGrafter"/>
</dbReference>
<dbReference type="GO" id="GO:0034362">
    <property type="term" value="C:low-density lipoprotein particle"/>
    <property type="evidence" value="ECO:0007669"/>
    <property type="project" value="TreeGrafter"/>
</dbReference>
<proteinExistence type="inferred from homology"/>
<dbReference type="GO" id="GO:0055090">
    <property type="term" value="P:acylglycerol homeostasis"/>
    <property type="evidence" value="ECO:0007669"/>
    <property type="project" value="TreeGrafter"/>
</dbReference>
<dbReference type="GeneID" id="117557601"/>
<dbReference type="KEGG" id="gacu:117557601"/>
<dbReference type="GO" id="GO:0120020">
    <property type="term" value="F:cholesterol transfer activity"/>
    <property type="evidence" value="ECO:0007669"/>
    <property type="project" value="TreeGrafter"/>
</dbReference>
<dbReference type="GO" id="GO:0042157">
    <property type="term" value="P:lipoprotein metabolic process"/>
    <property type="evidence" value="ECO:0007669"/>
    <property type="project" value="InterPro"/>
</dbReference>
<evidence type="ECO:0000256" key="2">
    <source>
        <dbReference type="ARBA" id="ARBA00008788"/>
    </source>
</evidence>
<evidence type="ECO:0000256" key="1">
    <source>
        <dbReference type="ARBA" id="ARBA00004613"/>
    </source>
</evidence>
<dbReference type="GO" id="GO:0008203">
    <property type="term" value="P:cholesterol metabolic process"/>
    <property type="evidence" value="ECO:0007669"/>
    <property type="project" value="TreeGrafter"/>
</dbReference>
<dbReference type="Gene3D" id="1.20.120.20">
    <property type="entry name" value="Apolipoprotein"/>
    <property type="match status" value="2"/>
</dbReference>
<name>A0A6P8VGB7_GYMAC</name>
<dbReference type="GO" id="GO:1903561">
    <property type="term" value="C:extracellular vesicle"/>
    <property type="evidence" value="ECO:0007669"/>
    <property type="project" value="TreeGrafter"/>
</dbReference>
<organism evidence="4 5">
    <name type="scientific">Gymnodraco acuticeps</name>
    <name type="common">Antarctic dragonfish</name>
    <dbReference type="NCBI Taxonomy" id="8218"/>
    <lineage>
        <taxon>Eukaryota</taxon>
        <taxon>Metazoa</taxon>
        <taxon>Chordata</taxon>
        <taxon>Craniata</taxon>
        <taxon>Vertebrata</taxon>
        <taxon>Euteleostomi</taxon>
        <taxon>Actinopterygii</taxon>
        <taxon>Neopterygii</taxon>
        <taxon>Teleostei</taxon>
        <taxon>Neoteleostei</taxon>
        <taxon>Acanthomorphata</taxon>
        <taxon>Eupercaria</taxon>
        <taxon>Perciformes</taxon>
        <taxon>Notothenioidei</taxon>
        <taxon>Bathydraconidae</taxon>
        <taxon>Gymnodraco</taxon>
    </lineage>
</organism>
<dbReference type="GO" id="GO:0005543">
    <property type="term" value="F:phospholipid binding"/>
    <property type="evidence" value="ECO:0007669"/>
    <property type="project" value="TreeGrafter"/>
</dbReference>
<comment type="subcellular location">
    <subcellularLocation>
        <location evidence="1">Secreted</location>
    </subcellularLocation>
</comment>
<dbReference type="GO" id="GO:0033700">
    <property type="term" value="P:phospholipid efflux"/>
    <property type="evidence" value="ECO:0007669"/>
    <property type="project" value="TreeGrafter"/>
</dbReference>
<dbReference type="GO" id="GO:0042627">
    <property type="term" value="C:chylomicron"/>
    <property type="evidence" value="ECO:0007669"/>
    <property type="project" value="TreeGrafter"/>
</dbReference>
<evidence type="ECO:0000313" key="5">
    <source>
        <dbReference type="RefSeq" id="XP_034089391.1"/>
    </source>
</evidence>